<dbReference type="RefSeq" id="WP_250340171.1">
    <property type="nucleotide sequence ID" value="NZ_CP063231.1"/>
</dbReference>
<dbReference type="NCBIfam" id="NF047637">
    <property type="entry name" value="lipo_CC0125"/>
    <property type="match status" value="1"/>
</dbReference>
<keyword evidence="1" id="KW-0732">Signal</keyword>
<feature type="signal peptide" evidence="1">
    <location>
        <begin position="1"/>
        <end position="22"/>
    </location>
</feature>
<reference evidence="2" key="1">
    <citation type="submission" date="2020-10" db="EMBL/GenBank/DDBJ databases">
        <title>Whole-genome sequence of Luteibacter sp. EIF3.</title>
        <authorList>
            <person name="Friedrich I."/>
            <person name="Hertel R."/>
            <person name="Daniel R."/>
        </authorList>
    </citation>
    <scope>NUCLEOTIDE SEQUENCE</scope>
    <source>
        <strain evidence="2">EIF3</strain>
    </source>
</reference>
<evidence type="ECO:0000256" key="1">
    <source>
        <dbReference type="SAM" id="SignalP"/>
    </source>
</evidence>
<name>A0ABY4T618_9GAMM</name>
<evidence type="ECO:0000313" key="2">
    <source>
        <dbReference type="EMBL" id="URL59650.1"/>
    </source>
</evidence>
<organism evidence="2 3">
    <name type="scientific">Luteibacter flocculans</name>
    <dbReference type="NCBI Taxonomy" id="2780091"/>
    <lineage>
        <taxon>Bacteria</taxon>
        <taxon>Pseudomonadati</taxon>
        <taxon>Pseudomonadota</taxon>
        <taxon>Gammaproteobacteria</taxon>
        <taxon>Lysobacterales</taxon>
        <taxon>Rhodanobacteraceae</taxon>
        <taxon>Luteibacter</taxon>
    </lineage>
</organism>
<keyword evidence="3" id="KW-1185">Reference proteome</keyword>
<evidence type="ECO:0000313" key="3">
    <source>
        <dbReference type="Proteomes" id="UP001056681"/>
    </source>
</evidence>
<gene>
    <name evidence="2" type="ORF">IM816_06005</name>
</gene>
<accession>A0ABY4T618</accession>
<dbReference type="Proteomes" id="UP001056681">
    <property type="component" value="Chromosome"/>
</dbReference>
<protein>
    <recommendedName>
        <fullName evidence="4">Lipoprotein</fullName>
    </recommendedName>
</protein>
<proteinExistence type="predicted"/>
<feature type="chain" id="PRO_5045504003" description="Lipoprotein" evidence="1">
    <location>
        <begin position="23"/>
        <end position="153"/>
    </location>
</feature>
<dbReference type="EMBL" id="CP063231">
    <property type="protein sequence ID" value="URL59650.1"/>
    <property type="molecule type" value="Genomic_DNA"/>
</dbReference>
<sequence length="153" mass="16171">MGKLLCALLAVCLAGCATGYKAKGWSGGFSETQLSPDTFMVNFAANAYTTPEQASDFAILRAADKSEALGCDHFAILNGAETSTTGAVTVNTAAYGENTAISTGGVFPMVKPNSKLMVRCFKGQPEGVQAFDVAFIQSSIRNKYRMKAYAVTR</sequence>
<evidence type="ECO:0008006" key="4">
    <source>
        <dbReference type="Google" id="ProtNLM"/>
    </source>
</evidence>